<name>A0A919J869_9ACTN</name>
<evidence type="ECO:0008006" key="3">
    <source>
        <dbReference type="Google" id="ProtNLM"/>
    </source>
</evidence>
<dbReference type="Proteomes" id="UP000598174">
    <property type="component" value="Unassembled WGS sequence"/>
</dbReference>
<proteinExistence type="predicted"/>
<comment type="caution">
    <text evidence="1">The sequence shown here is derived from an EMBL/GenBank/DDBJ whole genome shotgun (WGS) entry which is preliminary data.</text>
</comment>
<evidence type="ECO:0000313" key="1">
    <source>
        <dbReference type="EMBL" id="GIE14818.1"/>
    </source>
</evidence>
<dbReference type="AlphaFoldDB" id="A0A919J869"/>
<dbReference type="EMBL" id="BOMM01000058">
    <property type="protein sequence ID" value="GIE14818.1"/>
    <property type="molecule type" value="Genomic_DNA"/>
</dbReference>
<dbReference type="RefSeq" id="WP_203821214.1">
    <property type="nucleotide sequence ID" value="NZ_BAAABP010000047.1"/>
</dbReference>
<evidence type="ECO:0000313" key="2">
    <source>
        <dbReference type="Proteomes" id="UP000598174"/>
    </source>
</evidence>
<gene>
    <name evidence="1" type="ORF">Afe05nite_66580</name>
</gene>
<sequence length="126" mass="13818">MFDGESADAALERIDAWERSLARRAEQAQELARRTSELTATARSRDGLVEVTVDAEGRVTSIHLDETTRQQSAETTSSTLMETVRAASSSLFKQLQEVTADTVGADTETGRMLVAGLRKRLGEPYE</sequence>
<accession>A0A919J869</accession>
<dbReference type="InterPro" id="IPR004401">
    <property type="entry name" value="YbaB/EbfC"/>
</dbReference>
<dbReference type="Pfam" id="PF02575">
    <property type="entry name" value="YbaB_DNA_bd"/>
    <property type="match status" value="1"/>
</dbReference>
<reference evidence="1" key="1">
    <citation type="submission" date="2021-01" db="EMBL/GenBank/DDBJ databases">
        <title>Whole genome shotgun sequence of Actinoplanes ferrugineus NBRC 15555.</title>
        <authorList>
            <person name="Komaki H."/>
            <person name="Tamura T."/>
        </authorList>
    </citation>
    <scope>NUCLEOTIDE SEQUENCE</scope>
    <source>
        <strain evidence="1">NBRC 15555</strain>
    </source>
</reference>
<dbReference type="GO" id="GO:0003677">
    <property type="term" value="F:DNA binding"/>
    <property type="evidence" value="ECO:0007669"/>
    <property type="project" value="InterPro"/>
</dbReference>
<dbReference type="Gene3D" id="3.30.1310.10">
    <property type="entry name" value="Nucleoid-associated protein YbaB-like domain"/>
    <property type="match status" value="1"/>
</dbReference>
<protein>
    <recommendedName>
        <fullName evidence="3">YbaB/EbfC DNA-binding family protein</fullName>
    </recommendedName>
</protein>
<dbReference type="InterPro" id="IPR036894">
    <property type="entry name" value="YbaB-like_sf"/>
</dbReference>
<dbReference type="SUPFAM" id="SSF82607">
    <property type="entry name" value="YbaB-like"/>
    <property type="match status" value="1"/>
</dbReference>
<organism evidence="1 2">
    <name type="scientific">Paractinoplanes ferrugineus</name>
    <dbReference type="NCBI Taxonomy" id="113564"/>
    <lineage>
        <taxon>Bacteria</taxon>
        <taxon>Bacillati</taxon>
        <taxon>Actinomycetota</taxon>
        <taxon>Actinomycetes</taxon>
        <taxon>Micromonosporales</taxon>
        <taxon>Micromonosporaceae</taxon>
        <taxon>Paractinoplanes</taxon>
    </lineage>
</organism>
<keyword evidence="2" id="KW-1185">Reference proteome</keyword>